<feature type="compositionally biased region" description="Polar residues" evidence="3">
    <location>
        <begin position="286"/>
        <end position="303"/>
    </location>
</feature>
<evidence type="ECO:0000256" key="1">
    <source>
        <dbReference type="ARBA" id="ARBA00023127"/>
    </source>
</evidence>
<feature type="region of interest" description="Disordered" evidence="3">
    <location>
        <begin position="45"/>
        <end position="68"/>
    </location>
</feature>
<reference evidence="5" key="1">
    <citation type="submission" date="2021-01" db="EMBL/GenBank/DDBJ databases">
        <authorList>
            <person name="Corre E."/>
            <person name="Pelletier E."/>
            <person name="Niang G."/>
            <person name="Scheremetjew M."/>
            <person name="Finn R."/>
            <person name="Kale V."/>
            <person name="Holt S."/>
            <person name="Cochrane G."/>
            <person name="Meng A."/>
            <person name="Brown T."/>
            <person name="Cohen L."/>
        </authorList>
    </citation>
    <scope>NUCLEOTIDE SEQUENCE</scope>
    <source>
        <strain evidence="5">GSO104</strain>
    </source>
</reference>
<dbReference type="SUPFAM" id="SSF47954">
    <property type="entry name" value="Cyclin-like"/>
    <property type="match status" value="2"/>
</dbReference>
<evidence type="ECO:0000256" key="3">
    <source>
        <dbReference type="SAM" id="MobiDB-lite"/>
    </source>
</evidence>
<dbReference type="FunFam" id="1.10.472.10:FF:000093">
    <property type="entry name" value="Predicted protein"/>
    <property type="match status" value="1"/>
</dbReference>
<dbReference type="InterPro" id="IPR004367">
    <property type="entry name" value="Cyclin_C-dom"/>
</dbReference>
<dbReference type="Pfam" id="PF00134">
    <property type="entry name" value="Cyclin_N"/>
    <property type="match status" value="1"/>
</dbReference>
<proteinExistence type="inferred from homology"/>
<dbReference type="InterPro" id="IPR006671">
    <property type="entry name" value="Cyclin_N"/>
</dbReference>
<evidence type="ECO:0000259" key="4">
    <source>
        <dbReference type="SMART" id="SM00385"/>
    </source>
</evidence>
<comment type="similarity">
    <text evidence="2">Belongs to the cyclin family.</text>
</comment>
<name>A0A7S4QSA1_9STRA</name>
<dbReference type="Gene3D" id="1.10.472.10">
    <property type="entry name" value="Cyclin-like"/>
    <property type="match status" value="2"/>
</dbReference>
<dbReference type="PANTHER" id="PTHR10177">
    <property type="entry name" value="CYCLINS"/>
    <property type="match status" value="1"/>
</dbReference>
<dbReference type="InterPro" id="IPR039361">
    <property type="entry name" value="Cyclin"/>
</dbReference>
<dbReference type="InterPro" id="IPR036915">
    <property type="entry name" value="Cyclin-like_sf"/>
</dbReference>
<evidence type="ECO:0000313" key="5">
    <source>
        <dbReference type="EMBL" id="CAE4590379.1"/>
    </source>
</evidence>
<gene>
    <name evidence="5" type="ORF">DBRI00130_LOCUS6113</name>
</gene>
<dbReference type="EMBL" id="HBNS01007548">
    <property type="protein sequence ID" value="CAE4590379.1"/>
    <property type="molecule type" value="Transcribed_RNA"/>
</dbReference>
<organism evidence="5">
    <name type="scientific">Ditylum brightwellii</name>
    <dbReference type="NCBI Taxonomy" id="49249"/>
    <lineage>
        <taxon>Eukaryota</taxon>
        <taxon>Sar</taxon>
        <taxon>Stramenopiles</taxon>
        <taxon>Ochrophyta</taxon>
        <taxon>Bacillariophyta</taxon>
        <taxon>Mediophyceae</taxon>
        <taxon>Lithodesmiophycidae</taxon>
        <taxon>Lithodesmiales</taxon>
        <taxon>Lithodesmiaceae</taxon>
        <taxon>Ditylum</taxon>
    </lineage>
</organism>
<feature type="compositionally biased region" description="Polar residues" evidence="3">
    <location>
        <begin position="48"/>
        <end position="67"/>
    </location>
</feature>
<dbReference type="Pfam" id="PF02984">
    <property type="entry name" value="Cyclin_C"/>
    <property type="match status" value="1"/>
</dbReference>
<feature type="region of interest" description="Disordered" evidence="3">
    <location>
        <begin position="286"/>
        <end position="310"/>
    </location>
</feature>
<protein>
    <recommendedName>
        <fullName evidence="4">Cyclin-like domain-containing protein</fullName>
    </recommendedName>
</protein>
<feature type="domain" description="Cyclin-like" evidence="4">
    <location>
        <begin position="78"/>
        <end position="167"/>
    </location>
</feature>
<evidence type="ECO:0000256" key="2">
    <source>
        <dbReference type="RuleBase" id="RU000383"/>
    </source>
</evidence>
<keyword evidence="1 2" id="KW-0195">Cyclin</keyword>
<dbReference type="AlphaFoldDB" id="A0A7S4QSA1"/>
<dbReference type="CDD" id="cd20537">
    <property type="entry name" value="CYCLIN_CCNO-like_rpt2"/>
    <property type="match status" value="1"/>
</dbReference>
<accession>A0A7S4QSA1</accession>
<dbReference type="InterPro" id="IPR013763">
    <property type="entry name" value="Cyclin-like_dom"/>
</dbReference>
<sequence length="341" mass="38200">MNNSHCEMMNEEVISQLEAMRRQECGPYACCDYLSQQRFDPTECEFGTPTTPQSATWSNKKSQQSTPLRPVSRRKMIAWCYQIVDICGFDHESVDIAVSYLDRFLMTKSGMPALHDRKTYQLVAMTCLYVAIKLFEPEVIDPSIVSHLSRGAYTEEDVTDMEMVILSALQWRVQPPTAMAFVRHFLALADVEERTKNLIVGASRVQIENAVKDYDFISINPSMIAAASILNTARFMDRTSLPDGSRCSLSLVLEQHGSNRLIYGNKMREIRDKLLNTVRNKEVANDQQGASCKVSSPAASNSVQEKRAASPISVQKGPSYIMGSFVSSFSNAFQASGQIWS</sequence>
<dbReference type="SMART" id="SM00385">
    <property type="entry name" value="CYCLIN"/>
    <property type="match status" value="1"/>
</dbReference>